<dbReference type="EMBL" id="JAWXXT010000002">
    <property type="protein sequence ID" value="MDX5979587.1"/>
    <property type="molecule type" value="Genomic_DNA"/>
</dbReference>
<accession>A0AAJ2VQI6</accession>
<reference evidence="1" key="1">
    <citation type="submission" date="2023-11" db="EMBL/GenBank/DDBJ databases">
        <title>MicrobeMod: A computational toolkit for identifying prokaryotic methylation and restriction-modification with nanopore sequencing.</title>
        <authorList>
            <person name="Crits-Christoph A."/>
            <person name="Kang S.C."/>
            <person name="Lee H."/>
            <person name="Ostrov N."/>
        </authorList>
    </citation>
    <scope>NUCLEOTIDE SEQUENCE</scope>
    <source>
        <strain evidence="1">ATCC BAA-953</strain>
    </source>
</reference>
<proteinExistence type="predicted"/>
<evidence type="ECO:0000313" key="2">
    <source>
        <dbReference type="Proteomes" id="UP001276761"/>
    </source>
</evidence>
<evidence type="ECO:0000313" key="1">
    <source>
        <dbReference type="EMBL" id="MDX5979587.1"/>
    </source>
</evidence>
<dbReference type="AlphaFoldDB" id="A0AAJ2VQI6"/>
<protein>
    <submittedName>
        <fullName evidence="1">Uncharacterized protein</fullName>
    </submittedName>
</protein>
<dbReference type="GeneID" id="303167575"/>
<name>A0AAJ2VQI6_9GAMM</name>
<organism evidence="1 2">
    <name type="scientific">Vreelandella alkaliphila</name>
    <dbReference type="NCBI Taxonomy" id="272774"/>
    <lineage>
        <taxon>Bacteria</taxon>
        <taxon>Pseudomonadati</taxon>
        <taxon>Pseudomonadota</taxon>
        <taxon>Gammaproteobacteria</taxon>
        <taxon>Oceanospirillales</taxon>
        <taxon>Halomonadaceae</taxon>
        <taxon>Vreelandella</taxon>
    </lineage>
</organism>
<dbReference type="Proteomes" id="UP001276761">
    <property type="component" value="Unassembled WGS sequence"/>
</dbReference>
<gene>
    <name evidence="1" type="ORF">SIL78_18730</name>
</gene>
<sequence length="141" mass="15896">MNLDHIPSYQDCLLIHQDGSERVGRLGYQRATWNLATYTGTNKYGTCWPLKEVVNAIPIGTSHKDFQALYMGVFEPAPDVIAPGVPVKTPHGIGEVEGLHSNVAGSRDWWVKHVDGLRRWYAEHNLTALYESKRKRNHGTD</sequence>
<dbReference type="RefSeq" id="WP_198349989.1">
    <property type="nucleotide sequence ID" value="NZ_JABASV010000012.1"/>
</dbReference>
<comment type="caution">
    <text evidence="1">The sequence shown here is derived from an EMBL/GenBank/DDBJ whole genome shotgun (WGS) entry which is preliminary data.</text>
</comment>